<evidence type="ECO:0000256" key="13">
    <source>
        <dbReference type="PIRSR" id="PIRSR000445-4"/>
    </source>
</evidence>
<dbReference type="FunFam" id="3.40.50.720:FF:000031">
    <property type="entry name" value="Glutamyl-tRNA reductase"/>
    <property type="match status" value="1"/>
</dbReference>
<dbReference type="UniPathway" id="UPA00251">
    <property type="reaction ID" value="UER00316"/>
</dbReference>
<dbReference type="SUPFAM" id="SSF69742">
    <property type="entry name" value="Glutamyl tRNA-reductase catalytic, N-terminal domain"/>
    <property type="match status" value="1"/>
</dbReference>
<comment type="pathway">
    <text evidence="1 9 14">Porphyrin-containing compound metabolism; protoporphyrin-IX biosynthesis; 5-aminolevulinate from L-glutamyl-tRNA(Glu): step 1/2.</text>
</comment>
<comment type="domain">
    <text evidence="9">Possesses an unusual extended V-shaped dimeric structure with each monomer consisting of three distinct domains arranged along a curved 'spinal' alpha-helix. The N-terminal catalytic domain specifically recognizes the glutamate moiety of the substrate. The second domain is the NADPH-binding domain, and the third C-terminal domain is responsible for dimerization.</text>
</comment>
<dbReference type="PIRSF" id="PIRSF000445">
    <property type="entry name" value="4pyrrol_synth_GluRdtase"/>
    <property type="match status" value="1"/>
</dbReference>
<dbReference type="InterPro" id="IPR015896">
    <property type="entry name" value="4pyrrol_synth_GluRdtase_dimer"/>
</dbReference>
<dbReference type="AlphaFoldDB" id="A0A075NV85"/>
<name>A0A075NV85_9ALTE</name>
<dbReference type="InterPro" id="IPR015895">
    <property type="entry name" value="4pyrrol_synth_GluRdtase_N"/>
</dbReference>
<evidence type="ECO:0000256" key="2">
    <source>
        <dbReference type="ARBA" id="ARBA00005916"/>
    </source>
</evidence>
<comment type="subunit">
    <text evidence="9">Homodimer.</text>
</comment>
<dbReference type="FunFam" id="3.30.460.30:FF:000001">
    <property type="entry name" value="Glutamyl-tRNA reductase"/>
    <property type="match status" value="1"/>
</dbReference>
<evidence type="ECO:0000256" key="7">
    <source>
        <dbReference type="ARBA" id="ARBA00047464"/>
    </source>
</evidence>
<dbReference type="InterPro" id="IPR018214">
    <property type="entry name" value="GluRdtase_CS"/>
</dbReference>
<evidence type="ECO:0000256" key="3">
    <source>
        <dbReference type="ARBA" id="ARBA00012970"/>
    </source>
</evidence>
<keyword evidence="6 9" id="KW-0627">Porphyrin biosynthesis</keyword>
<evidence type="ECO:0000259" key="17">
    <source>
        <dbReference type="Pfam" id="PF05201"/>
    </source>
</evidence>
<dbReference type="PANTHER" id="PTHR43013:SF1">
    <property type="entry name" value="GLUTAMYL-TRNA REDUCTASE"/>
    <property type="match status" value="1"/>
</dbReference>
<evidence type="ECO:0000256" key="8">
    <source>
        <dbReference type="ARBA" id="ARBA00068659"/>
    </source>
</evidence>
<feature type="domain" description="Tetrapyrrole biosynthesis glutamyl-tRNA reductase dimerisation" evidence="15">
    <location>
        <begin position="318"/>
        <end position="403"/>
    </location>
</feature>
<dbReference type="Gene3D" id="3.40.50.720">
    <property type="entry name" value="NAD(P)-binding Rossmann-like Domain"/>
    <property type="match status" value="1"/>
</dbReference>
<evidence type="ECO:0000256" key="1">
    <source>
        <dbReference type="ARBA" id="ARBA00005059"/>
    </source>
</evidence>
<dbReference type="InterPro" id="IPR006151">
    <property type="entry name" value="Shikm_DH/Glu-tRNA_Rdtase"/>
</dbReference>
<feature type="active site" description="Nucleophile" evidence="9 10">
    <location>
        <position position="50"/>
    </location>
</feature>
<proteinExistence type="inferred from homology"/>
<dbReference type="GO" id="GO:0050661">
    <property type="term" value="F:NADP binding"/>
    <property type="evidence" value="ECO:0007669"/>
    <property type="project" value="InterPro"/>
</dbReference>
<dbReference type="eggNOG" id="COG0373">
    <property type="taxonomic scope" value="Bacteria"/>
</dbReference>
<dbReference type="Pfam" id="PF00745">
    <property type="entry name" value="GlutR_dimer"/>
    <property type="match status" value="1"/>
</dbReference>
<comment type="miscellaneous">
    <text evidence="9">During catalysis, the active site Cys acts as a nucleophile attacking the alpha-carbonyl group of tRNA-bound glutamate with the formation of a thioester intermediate between enzyme and glutamate, and the concomitant release of tRNA(Glu). The thioester intermediate is finally reduced by direct hydride transfer from NADPH, to form the product GSA.</text>
</comment>
<accession>A0A075NV85</accession>
<gene>
    <name evidence="9 18" type="primary">hemA</name>
    <name evidence="18" type="ORF">EP13_07675</name>
</gene>
<keyword evidence="4 9" id="KW-0521">NADP</keyword>
<feature type="binding site" evidence="9 11">
    <location>
        <position position="118"/>
    </location>
    <ligand>
        <name>substrate</name>
    </ligand>
</feature>
<evidence type="ECO:0000256" key="4">
    <source>
        <dbReference type="ARBA" id="ARBA00022857"/>
    </source>
</evidence>
<dbReference type="PROSITE" id="PS00747">
    <property type="entry name" value="GLUTR"/>
    <property type="match status" value="1"/>
</dbReference>
<evidence type="ECO:0000313" key="18">
    <source>
        <dbReference type="EMBL" id="AIF98569.1"/>
    </source>
</evidence>
<dbReference type="InterPro" id="IPR036291">
    <property type="entry name" value="NAD(P)-bd_dom_sf"/>
</dbReference>
<dbReference type="GO" id="GO:0008883">
    <property type="term" value="F:glutamyl-tRNA reductase activity"/>
    <property type="evidence" value="ECO:0007669"/>
    <property type="project" value="UniProtKB-UniRule"/>
</dbReference>
<dbReference type="SUPFAM" id="SSF51735">
    <property type="entry name" value="NAD(P)-binding Rossmann-fold domains"/>
    <property type="match status" value="1"/>
</dbReference>
<dbReference type="NCBIfam" id="TIGR01035">
    <property type="entry name" value="hemA"/>
    <property type="match status" value="1"/>
</dbReference>
<evidence type="ECO:0000259" key="16">
    <source>
        <dbReference type="Pfam" id="PF01488"/>
    </source>
</evidence>
<protein>
    <recommendedName>
        <fullName evidence="8 9">Glutamyl-tRNA reductase</fullName>
        <shortName evidence="9">GluTR</shortName>
        <ecNumber evidence="3 9">1.2.1.70</ecNumber>
    </recommendedName>
</protein>
<dbReference type="RefSeq" id="WP_044056746.1">
    <property type="nucleotide sequence ID" value="NZ_CAJXAX010000029.1"/>
</dbReference>
<comment type="similarity">
    <text evidence="2 9 14">Belongs to the glutamyl-tRNA reductase family.</text>
</comment>
<evidence type="ECO:0000259" key="15">
    <source>
        <dbReference type="Pfam" id="PF00745"/>
    </source>
</evidence>
<evidence type="ECO:0000256" key="9">
    <source>
        <dbReference type="HAMAP-Rule" id="MF_00087"/>
    </source>
</evidence>
<evidence type="ECO:0000256" key="14">
    <source>
        <dbReference type="RuleBase" id="RU000584"/>
    </source>
</evidence>
<feature type="binding site" evidence="9 11">
    <location>
        <begin position="112"/>
        <end position="114"/>
    </location>
    <ligand>
        <name>substrate</name>
    </ligand>
</feature>
<dbReference type="InterPro" id="IPR036343">
    <property type="entry name" value="GluRdtase_N_sf"/>
</dbReference>
<dbReference type="Proteomes" id="UP000056090">
    <property type="component" value="Chromosome"/>
</dbReference>
<dbReference type="InterPro" id="IPR036453">
    <property type="entry name" value="GluRdtase_dimer_dom_sf"/>
</dbReference>
<evidence type="ECO:0000256" key="10">
    <source>
        <dbReference type="PIRSR" id="PIRSR000445-1"/>
    </source>
</evidence>
<dbReference type="GeneID" id="78254790"/>
<feature type="site" description="Important for activity" evidence="9 13">
    <location>
        <position position="97"/>
    </location>
</feature>
<comment type="function">
    <text evidence="9">Catalyzes the NADPH-dependent reduction of glutamyl-tRNA(Glu) to glutamate 1-semialdehyde (GSA).</text>
</comment>
<keyword evidence="5 9" id="KW-0560">Oxidoreductase</keyword>
<dbReference type="CDD" id="cd05213">
    <property type="entry name" value="NAD_bind_Glutamyl_tRNA_reduct"/>
    <property type="match status" value="1"/>
</dbReference>
<feature type="domain" description="Quinate/shikimate 5-dehydrogenase/glutamyl-tRNA reductase" evidence="16">
    <location>
        <begin position="169"/>
        <end position="304"/>
    </location>
</feature>
<evidence type="ECO:0000256" key="6">
    <source>
        <dbReference type="ARBA" id="ARBA00023244"/>
    </source>
</evidence>
<evidence type="ECO:0000256" key="5">
    <source>
        <dbReference type="ARBA" id="ARBA00023002"/>
    </source>
</evidence>
<comment type="catalytic activity">
    <reaction evidence="7 9 14">
        <text>(S)-4-amino-5-oxopentanoate + tRNA(Glu) + NADP(+) = L-glutamyl-tRNA(Glu) + NADPH + H(+)</text>
        <dbReference type="Rhea" id="RHEA:12344"/>
        <dbReference type="Rhea" id="RHEA-COMP:9663"/>
        <dbReference type="Rhea" id="RHEA-COMP:9680"/>
        <dbReference type="ChEBI" id="CHEBI:15378"/>
        <dbReference type="ChEBI" id="CHEBI:57501"/>
        <dbReference type="ChEBI" id="CHEBI:57783"/>
        <dbReference type="ChEBI" id="CHEBI:58349"/>
        <dbReference type="ChEBI" id="CHEBI:78442"/>
        <dbReference type="ChEBI" id="CHEBI:78520"/>
        <dbReference type="EC" id="1.2.1.70"/>
    </reaction>
</comment>
<dbReference type="EMBL" id="CP008849">
    <property type="protein sequence ID" value="AIF98569.1"/>
    <property type="molecule type" value="Genomic_DNA"/>
</dbReference>
<feature type="binding site" evidence="9 11">
    <location>
        <begin position="49"/>
        <end position="52"/>
    </location>
    <ligand>
        <name>substrate</name>
    </ligand>
</feature>
<dbReference type="HAMAP" id="MF_00087">
    <property type="entry name" value="Glu_tRNA_reductase"/>
    <property type="match status" value="1"/>
</dbReference>
<evidence type="ECO:0000313" key="19">
    <source>
        <dbReference type="Proteomes" id="UP000056090"/>
    </source>
</evidence>
<feature type="binding site" evidence="9 11">
    <location>
        <position position="107"/>
    </location>
    <ligand>
        <name>substrate</name>
    </ligand>
</feature>
<feature type="domain" description="Glutamyl-tRNA reductase N-terminal" evidence="17">
    <location>
        <begin position="6"/>
        <end position="154"/>
    </location>
</feature>
<dbReference type="GO" id="GO:0019353">
    <property type="term" value="P:protoporphyrinogen IX biosynthetic process from glutamate"/>
    <property type="evidence" value="ECO:0007669"/>
    <property type="project" value="TreeGrafter"/>
</dbReference>
<organism evidence="18 19">
    <name type="scientific">Alteromonas australica</name>
    <dbReference type="NCBI Taxonomy" id="589873"/>
    <lineage>
        <taxon>Bacteria</taxon>
        <taxon>Pseudomonadati</taxon>
        <taxon>Pseudomonadota</taxon>
        <taxon>Gammaproteobacteria</taxon>
        <taxon>Alteromonadales</taxon>
        <taxon>Alteromonadaceae</taxon>
        <taxon>Alteromonas/Salinimonas group</taxon>
        <taxon>Alteromonas</taxon>
    </lineage>
</organism>
<sequence length="424" mass="46740">MTLLALGINHKTAPVALREKVAFTPDSLVEALASLKKLEGVNESVIVSTCNRTELYVNAQHDSATTLLSWLSEFHHLDVDEIEKNSYILSQDDAVKHIMRVASGLDSLILGEPQILGQVKQAFGDAKHSGMVSSEFDKLFQHTFSVAKRVRSETEIGANAVSVAYAAVQLAKHIFAELPKRSVLLVGAGETIELVAQHLKEQGVTCLAVANRTVARAEALAESLDASVFTLSQVPEHLKDFDIVISSTASQLPLIGKGMVEKALRQRRNMPMFLVDLAVPRDIESEVNELGDAYLYTVDDLQHIVQKNLANREQAAQEAEKLIEKQASDYMGWKQSQQSIDLVRQYRQKGITHRDELVEKALVQLGEGKDAESVLTEMAYKLTNTLLHPTTLALREAAMHDDPALSRWLGQALSLSDTTSDIKK</sequence>
<dbReference type="Pfam" id="PF01488">
    <property type="entry name" value="Shikimate_DH"/>
    <property type="match status" value="1"/>
</dbReference>
<dbReference type="PANTHER" id="PTHR43013">
    <property type="entry name" value="GLUTAMYL-TRNA REDUCTASE"/>
    <property type="match status" value="1"/>
</dbReference>
<dbReference type="Gene3D" id="3.30.460.30">
    <property type="entry name" value="Glutamyl-tRNA reductase, N-terminal domain"/>
    <property type="match status" value="1"/>
</dbReference>
<dbReference type="KEGG" id="aal:EP13_07675"/>
<reference evidence="18 19" key="1">
    <citation type="submission" date="2014-06" db="EMBL/GenBank/DDBJ databases">
        <title>Genomes of Alteromonas australica, a world apart.</title>
        <authorList>
            <person name="Gonzaga A."/>
            <person name="Lopez-Perez M."/>
            <person name="Rodriguez-Valera F."/>
        </authorList>
    </citation>
    <scope>NUCLEOTIDE SEQUENCE [LARGE SCALE GENOMIC DNA]</scope>
    <source>
        <strain evidence="18 19">H 17</strain>
    </source>
</reference>
<keyword evidence="19" id="KW-1185">Reference proteome</keyword>
<evidence type="ECO:0000256" key="11">
    <source>
        <dbReference type="PIRSR" id="PIRSR000445-2"/>
    </source>
</evidence>
<dbReference type="SUPFAM" id="SSF69075">
    <property type="entry name" value="Glutamyl tRNA-reductase dimerization domain"/>
    <property type="match status" value="1"/>
</dbReference>
<dbReference type="InterPro" id="IPR000343">
    <property type="entry name" value="4pyrrol_synth_GluRdtase"/>
</dbReference>
<feature type="binding site" evidence="9 12">
    <location>
        <begin position="187"/>
        <end position="192"/>
    </location>
    <ligand>
        <name>NADP(+)</name>
        <dbReference type="ChEBI" id="CHEBI:58349"/>
    </ligand>
</feature>
<dbReference type="Pfam" id="PF05201">
    <property type="entry name" value="GlutR_N"/>
    <property type="match status" value="1"/>
</dbReference>
<evidence type="ECO:0000256" key="12">
    <source>
        <dbReference type="PIRSR" id="PIRSR000445-3"/>
    </source>
</evidence>
<dbReference type="EC" id="1.2.1.70" evidence="3 9"/>